<organism evidence="5 6">
    <name type="scientific">Loxostege sticticalis</name>
    <name type="common">Beet webworm moth</name>
    <dbReference type="NCBI Taxonomy" id="481309"/>
    <lineage>
        <taxon>Eukaryota</taxon>
        <taxon>Metazoa</taxon>
        <taxon>Ecdysozoa</taxon>
        <taxon>Arthropoda</taxon>
        <taxon>Hexapoda</taxon>
        <taxon>Insecta</taxon>
        <taxon>Pterygota</taxon>
        <taxon>Neoptera</taxon>
        <taxon>Endopterygota</taxon>
        <taxon>Lepidoptera</taxon>
        <taxon>Glossata</taxon>
        <taxon>Ditrysia</taxon>
        <taxon>Pyraloidea</taxon>
        <taxon>Crambidae</taxon>
        <taxon>Pyraustinae</taxon>
        <taxon>Loxostege</taxon>
    </lineage>
</organism>
<gene>
    <name evidence="5" type="ORF">ABMA28_012012</name>
</gene>
<evidence type="ECO:0000313" key="6">
    <source>
        <dbReference type="Proteomes" id="UP001549921"/>
    </source>
</evidence>
<accession>A0ABD0TLL6</accession>
<dbReference type="InterPro" id="IPR027377">
    <property type="entry name" value="ZAR1/RTP1-5-like_Znf-3CxxC"/>
</dbReference>
<dbReference type="GO" id="GO:0008270">
    <property type="term" value="F:zinc ion binding"/>
    <property type="evidence" value="ECO:0007669"/>
    <property type="project" value="UniProtKB-KW"/>
</dbReference>
<dbReference type="Proteomes" id="UP001549921">
    <property type="component" value="Unassembled WGS sequence"/>
</dbReference>
<proteinExistence type="predicted"/>
<comment type="caution">
    <text evidence="5">The sequence shown here is derived from an EMBL/GenBank/DDBJ whole genome shotgun (WGS) entry which is preliminary data.</text>
</comment>
<protein>
    <recommendedName>
        <fullName evidence="4">3CxxC-type domain-containing protein</fullName>
    </recommendedName>
</protein>
<evidence type="ECO:0000256" key="1">
    <source>
        <dbReference type="ARBA" id="ARBA00022723"/>
    </source>
</evidence>
<evidence type="ECO:0000256" key="3">
    <source>
        <dbReference type="ARBA" id="ARBA00022833"/>
    </source>
</evidence>
<keyword evidence="2" id="KW-0863">Zinc-finger</keyword>
<dbReference type="AlphaFoldDB" id="A0ABD0TLL6"/>
<feature type="domain" description="3CxxC-type" evidence="4">
    <location>
        <begin position="13"/>
        <end position="82"/>
    </location>
</feature>
<reference evidence="5 6" key="1">
    <citation type="submission" date="2024-06" db="EMBL/GenBank/DDBJ databases">
        <title>A chromosome-level genome assembly of beet webworm, Loxostege sticticalis.</title>
        <authorList>
            <person name="Zhang Y."/>
        </authorList>
    </citation>
    <scope>NUCLEOTIDE SEQUENCE [LARGE SCALE GENOMIC DNA]</scope>
    <source>
        <strain evidence="5">AQ028</strain>
        <tissue evidence="5">Male pupae</tissue>
    </source>
</reference>
<dbReference type="SMART" id="SM01328">
    <property type="entry name" value="zf-3CxxC"/>
    <property type="match status" value="1"/>
</dbReference>
<evidence type="ECO:0000256" key="2">
    <source>
        <dbReference type="ARBA" id="ARBA00022771"/>
    </source>
</evidence>
<sequence>MRAQKDQQMFNQPCFGEYRCSCGRYWESRLSWARSYQICKRCRKPVYPTNQRELRQSDLTQSQGKLNRPEHQKEFCQMCQQLGHYCGTNSNNVKSRRKRYPTH</sequence>
<dbReference type="EMBL" id="JBEDNZ010000003">
    <property type="protein sequence ID" value="KAL0850133.1"/>
    <property type="molecule type" value="Genomic_DNA"/>
</dbReference>
<evidence type="ECO:0000313" key="5">
    <source>
        <dbReference type="EMBL" id="KAL0850133.1"/>
    </source>
</evidence>
<name>A0ABD0TLL6_LOXSC</name>
<keyword evidence="3" id="KW-0862">Zinc</keyword>
<dbReference type="Pfam" id="PF17180">
    <property type="entry name" value="Zn_ribbon_3CxxC_2"/>
    <property type="match status" value="1"/>
</dbReference>
<dbReference type="InterPro" id="IPR033446">
    <property type="entry name" value="ZCCHC24_Znf-3CxxC"/>
</dbReference>
<evidence type="ECO:0000259" key="4">
    <source>
        <dbReference type="SMART" id="SM01328"/>
    </source>
</evidence>
<keyword evidence="1" id="KW-0479">Metal-binding</keyword>